<proteinExistence type="predicted"/>
<organism evidence="2">
    <name type="scientific">Erwinia billingiae (strain Eb661)</name>
    <dbReference type="NCBI Taxonomy" id="634500"/>
    <lineage>
        <taxon>Bacteria</taxon>
        <taxon>Pseudomonadati</taxon>
        <taxon>Pseudomonadota</taxon>
        <taxon>Gammaproteobacteria</taxon>
        <taxon>Enterobacterales</taxon>
        <taxon>Erwiniaceae</taxon>
        <taxon>Erwinia</taxon>
    </lineage>
</organism>
<dbReference type="KEGG" id="ebi:EbC_11000"/>
<gene>
    <name evidence="1" type="ordered locus">EbC_11000</name>
</gene>
<dbReference type="GeneID" id="90511119"/>
<dbReference type="Pfam" id="PF05069">
    <property type="entry name" value="Phage_tail_S"/>
    <property type="match status" value="1"/>
</dbReference>
<dbReference type="EMBL" id="FP236843">
    <property type="protein sequence ID" value="CAX58631.1"/>
    <property type="molecule type" value="Genomic_DNA"/>
</dbReference>
<dbReference type="eggNOG" id="COG5005">
    <property type="taxonomic scope" value="Bacteria"/>
</dbReference>
<sequence>MDNLQQVDAWLAALLNQLEPAQRSRMLRKVARDVRKIQQTNITAQRAPDGTAWEPKRITARTKKGRIRRKMFTKLKTAKYLKAYANANQAEVSFTGQVLRLARVHHYGLRDKVNRKGTEIKYAQRPLLGVNVGVTISINEILLQWLSEERH</sequence>
<name>D8MP74_ERWBE</name>
<dbReference type="RefSeq" id="WP_013201128.1">
    <property type="nucleotide sequence ID" value="NC_014306.1"/>
</dbReference>
<dbReference type="STRING" id="634500.EbC_11000"/>
<dbReference type="HOGENOM" id="CLU_112412_1_0_6"/>
<dbReference type="InterPro" id="IPR006522">
    <property type="entry name" value="Phage_virion_morphogenesis"/>
</dbReference>
<dbReference type="NCBIfam" id="TIGR01635">
    <property type="entry name" value="tail_comp_S"/>
    <property type="match status" value="1"/>
</dbReference>
<protein>
    <submittedName>
        <fullName evidence="1">Phage tail protein</fullName>
    </submittedName>
</protein>
<keyword evidence="2" id="KW-1185">Reference proteome</keyword>
<dbReference type="AlphaFoldDB" id="D8MP74"/>
<reference evidence="1 2" key="1">
    <citation type="journal article" date="2010" name="BMC Genomics">
        <title>Genome comparison of the epiphytic bacteria Erwinia billingiae and E. tasmaniensis with the pear pathogen E. pyrifoliae.</title>
        <authorList>
            <person name="Kube M."/>
            <person name="Migdoll A.M."/>
            <person name="Gehring I."/>
            <person name="Heitmann K."/>
            <person name="Mayer Y."/>
            <person name="Kuhl H."/>
            <person name="Knaust F."/>
            <person name="Geider K."/>
            <person name="Reinhardt R."/>
        </authorList>
    </citation>
    <scope>NUCLEOTIDE SEQUENCE [LARGE SCALE GENOMIC DNA]</scope>
    <source>
        <strain evidence="1 2">Eb661</strain>
    </source>
</reference>
<accession>D8MP74</accession>
<evidence type="ECO:0000313" key="2">
    <source>
        <dbReference type="Proteomes" id="UP000008793"/>
    </source>
</evidence>
<evidence type="ECO:0000313" key="1">
    <source>
        <dbReference type="EMBL" id="CAX58631.1"/>
    </source>
</evidence>
<dbReference type="Proteomes" id="UP000008793">
    <property type="component" value="Chromosome"/>
</dbReference>